<feature type="region of interest" description="Disordered" evidence="1">
    <location>
        <begin position="245"/>
        <end position="272"/>
    </location>
</feature>
<keyword evidence="2" id="KW-0812">Transmembrane</keyword>
<evidence type="ECO:0000256" key="3">
    <source>
        <dbReference type="SAM" id="SignalP"/>
    </source>
</evidence>
<organism evidence="4 5">
    <name type="scientific">Clytia hemisphaerica</name>
    <dbReference type="NCBI Taxonomy" id="252671"/>
    <lineage>
        <taxon>Eukaryota</taxon>
        <taxon>Metazoa</taxon>
        <taxon>Cnidaria</taxon>
        <taxon>Hydrozoa</taxon>
        <taxon>Hydroidolina</taxon>
        <taxon>Leptothecata</taxon>
        <taxon>Obeliida</taxon>
        <taxon>Clytiidae</taxon>
        <taxon>Clytia</taxon>
    </lineage>
</organism>
<dbReference type="RefSeq" id="XP_066918461.1">
    <property type="nucleotide sequence ID" value="XM_067062360.1"/>
</dbReference>
<reference evidence="4" key="1">
    <citation type="submission" date="2021-01" db="UniProtKB">
        <authorList>
            <consortium name="EnsemblMetazoa"/>
        </authorList>
    </citation>
    <scope>IDENTIFICATION</scope>
</reference>
<dbReference type="AlphaFoldDB" id="A0A7M5VCY4"/>
<feature type="signal peptide" evidence="3">
    <location>
        <begin position="1"/>
        <end position="20"/>
    </location>
</feature>
<evidence type="ECO:0000313" key="5">
    <source>
        <dbReference type="Proteomes" id="UP000594262"/>
    </source>
</evidence>
<keyword evidence="5" id="KW-1185">Reference proteome</keyword>
<keyword evidence="3" id="KW-0732">Signal</keyword>
<dbReference type="EnsemblMetazoa" id="CLYHEMT010601.1">
    <property type="protein sequence ID" value="CLYHEMP010601.1"/>
    <property type="gene ID" value="CLYHEMG010601"/>
</dbReference>
<dbReference type="Proteomes" id="UP000594262">
    <property type="component" value="Unplaced"/>
</dbReference>
<feature type="compositionally biased region" description="Polar residues" evidence="1">
    <location>
        <begin position="245"/>
        <end position="254"/>
    </location>
</feature>
<name>A0A7M5VCY4_9CNID</name>
<keyword evidence="2" id="KW-0472">Membrane</keyword>
<sequence length="335" mass="36930">MVYLIIFVILVAVYPFETVGQKQAWSNVVASTCKFTVNHDLDIRFEQNPLLFIDRLTEPDVNSCRKQCCDHKTCNSYVWDAYDRVNGNCKLLKCSDEGTDCRNALTRRTSVGEDRSQHEVGFITGVTDNTTPNPLDAVLGPQPTPKTTTLKTNSPHMNPSSQVKLDNLVTDTPFSRKPLASSTTTTKYVPSIKDMAQRPSTTTTTSSTTFMRSAMSTIKPTTSTKTSTVVTPAPTIMEFLQTNQSTTDLPSTTPKKTHIRTKTPKNVTKSSSKGVIEAGSGISHSDNISLTGAVFFGLAFSFVTIYLVGKRWIEGLRESKGRRGYTRISYLLNGV</sequence>
<feature type="chain" id="PRO_5029679131" description="MANSC domain-containing protein" evidence="3">
    <location>
        <begin position="21"/>
        <end position="335"/>
    </location>
</feature>
<dbReference type="OrthoDB" id="10554882at2759"/>
<evidence type="ECO:0000256" key="2">
    <source>
        <dbReference type="SAM" id="Phobius"/>
    </source>
</evidence>
<accession>A0A7M5VCY4</accession>
<dbReference type="GeneID" id="136805800"/>
<evidence type="ECO:0000256" key="1">
    <source>
        <dbReference type="SAM" id="MobiDB-lite"/>
    </source>
</evidence>
<feature type="transmembrane region" description="Helical" evidence="2">
    <location>
        <begin position="288"/>
        <end position="309"/>
    </location>
</feature>
<evidence type="ECO:0000313" key="4">
    <source>
        <dbReference type="EnsemblMetazoa" id="CLYHEMP010601.1"/>
    </source>
</evidence>
<proteinExistence type="predicted"/>
<keyword evidence="2" id="KW-1133">Transmembrane helix</keyword>
<protein>
    <recommendedName>
        <fullName evidence="6">MANSC domain-containing protein</fullName>
    </recommendedName>
</protein>
<evidence type="ECO:0008006" key="6">
    <source>
        <dbReference type="Google" id="ProtNLM"/>
    </source>
</evidence>